<evidence type="ECO:0000313" key="2">
    <source>
        <dbReference type="EMBL" id="MED4401758.1"/>
    </source>
</evidence>
<dbReference type="EC" id="2.3.1.-" evidence="2"/>
<dbReference type="RefSeq" id="WP_066234379.1">
    <property type="nucleotide sequence ID" value="NZ_JARTFQ010000006.1"/>
</dbReference>
<organism evidence="2 3">
    <name type="scientific">Metabacillus fastidiosus</name>
    <dbReference type="NCBI Taxonomy" id="1458"/>
    <lineage>
        <taxon>Bacteria</taxon>
        <taxon>Bacillati</taxon>
        <taxon>Bacillota</taxon>
        <taxon>Bacilli</taxon>
        <taxon>Bacillales</taxon>
        <taxon>Bacillaceae</taxon>
        <taxon>Metabacillus</taxon>
    </lineage>
</organism>
<gene>
    <name evidence="2" type="ORF">P9271_10560</name>
</gene>
<dbReference type="SUPFAM" id="SSF55729">
    <property type="entry name" value="Acyl-CoA N-acyltransferases (Nat)"/>
    <property type="match status" value="1"/>
</dbReference>
<dbReference type="EMBL" id="JARTFS010000006">
    <property type="protein sequence ID" value="MED4401758.1"/>
    <property type="molecule type" value="Genomic_DNA"/>
</dbReference>
<keyword evidence="3" id="KW-1185">Reference proteome</keyword>
<dbReference type="Proteomes" id="UP001342826">
    <property type="component" value="Unassembled WGS sequence"/>
</dbReference>
<proteinExistence type="predicted"/>
<protein>
    <submittedName>
        <fullName evidence="2">GNAT family N-acetyltransferase</fullName>
        <ecNumber evidence="2">2.3.1.-</ecNumber>
    </submittedName>
</protein>
<sequence>MIRKIDLHNEIYPLLELQKKSYAVEAQLINFPNLPPLKDNVLTLQNSGETFIGYFLNDELAGVLSYENNQNILDICRLFVDPVHFRKGIAGALLNYIVKTAPFEKAVVATGSANIPAIHLYKKLGFIIKEQMFIENGLSIVKLELKN</sequence>
<comment type="caution">
    <text evidence="2">The sequence shown here is derived from an EMBL/GenBank/DDBJ whole genome shotgun (WGS) entry which is preliminary data.</text>
</comment>
<keyword evidence="2" id="KW-0808">Transferase</keyword>
<dbReference type="InterPro" id="IPR016181">
    <property type="entry name" value="Acyl_CoA_acyltransferase"/>
</dbReference>
<name>A0ABU6NYL0_9BACI</name>
<dbReference type="GO" id="GO:0016746">
    <property type="term" value="F:acyltransferase activity"/>
    <property type="evidence" value="ECO:0007669"/>
    <property type="project" value="UniProtKB-KW"/>
</dbReference>
<dbReference type="GeneID" id="301142798"/>
<dbReference type="InterPro" id="IPR000182">
    <property type="entry name" value="GNAT_dom"/>
</dbReference>
<dbReference type="Gene3D" id="3.40.630.30">
    <property type="match status" value="1"/>
</dbReference>
<reference evidence="2 3" key="1">
    <citation type="submission" date="2023-03" db="EMBL/GenBank/DDBJ databases">
        <title>Bacillus Genome Sequencing.</title>
        <authorList>
            <person name="Dunlap C."/>
        </authorList>
    </citation>
    <scope>NUCLEOTIDE SEQUENCE [LARGE SCALE GENOMIC DNA]</scope>
    <source>
        <strain evidence="2 3">NRS-1717</strain>
    </source>
</reference>
<keyword evidence="2" id="KW-0012">Acyltransferase</keyword>
<dbReference type="PROSITE" id="PS51186">
    <property type="entry name" value="GNAT"/>
    <property type="match status" value="1"/>
</dbReference>
<dbReference type="CDD" id="cd04301">
    <property type="entry name" value="NAT_SF"/>
    <property type="match status" value="1"/>
</dbReference>
<evidence type="ECO:0000313" key="3">
    <source>
        <dbReference type="Proteomes" id="UP001342826"/>
    </source>
</evidence>
<dbReference type="Pfam" id="PF00583">
    <property type="entry name" value="Acetyltransf_1"/>
    <property type="match status" value="1"/>
</dbReference>
<feature type="domain" description="N-acetyltransferase" evidence="1">
    <location>
        <begin position="1"/>
        <end position="147"/>
    </location>
</feature>
<accession>A0ABU6NYL0</accession>
<evidence type="ECO:0000259" key="1">
    <source>
        <dbReference type="PROSITE" id="PS51186"/>
    </source>
</evidence>